<evidence type="ECO:0000313" key="2">
    <source>
        <dbReference type="Proteomes" id="UP001159405"/>
    </source>
</evidence>
<reference evidence="1 2" key="1">
    <citation type="submission" date="2022-05" db="EMBL/GenBank/DDBJ databases">
        <authorList>
            <consortium name="Genoscope - CEA"/>
            <person name="William W."/>
        </authorList>
    </citation>
    <scope>NUCLEOTIDE SEQUENCE [LARGE SCALE GENOMIC DNA]</scope>
</reference>
<gene>
    <name evidence="1" type="ORF">PLOB_00022400</name>
</gene>
<comment type="caution">
    <text evidence="1">The sequence shown here is derived from an EMBL/GenBank/DDBJ whole genome shotgun (WGS) entry which is preliminary data.</text>
</comment>
<organism evidence="1 2">
    <name type="scientific">Porites lobata</name>
    <dbReference type="NCBI Taxonomy" id="104759"/>
    <lineage>
        <taxon>Eukaryota</taxon>
        <taxon>Metazoa</taxon>
        <taxon>Cnidaria</taxon>
        <taxon>Anthozoa</taxon>
        <taxon>Hexacorallia</taxon>
        <taxon>Scleractinia</taxon>
        <taxon>Fungiina</taxon>
        <taxon>Poritidae</taxon>
        <taxon>Porites</taxon>
    </lineage>
</organism>
<evidence type="ECO:0000313" key="1">
    <source>
        <dbReference type="EMBL" id="CAH3179745.1"/>
    </source>
</evidence>
<proteinExistence type="predicted"/>
<keyword evidence="2" id="KW-1185">Reference proteome</keyword>
<sequence>DIWSGWTYGWTDGKTDISTGRTDGLNGQTDKRIDGRAHGWTDRWTYRLDGRRDGLMWRSHASVGCGYAMNHESGNVTTVVVAAYEPVAIADNIDDFIENVLPPN</sequence>
<evidence type="ECO:0008006" key="3">
    <source>
        <dbReference type="Google" id="ProtNLM"/>
    </source>
</evidence>
<dbReference type="Proteomes" id="UP001159405">
    <property type="component" value="Unassembled WGS sequence"/>
</dbReference>
<protein>
    <recommendedName>
        <fullName evidence="3">Serine hydrolase</fullName>
    </recommendedName>
</protein>
<feature type="non-terminal residue" evidence="1">
    <location>
        <position position="1"/>
    </location>
</feature>
<name>A0ABN8RPP0_9CNID</name>
<dbReference type="EMBL" id="CALNXK010000262">
    <property type="protein sequence ID" value="CAH3179745.1"/>
    <property type="molecule type" value="Genomic_DNA"/>
</dbReference>
<accession>A0ABN8RPP0</accession>